<evidence type="ECO:0000313" key="2">
    <source>
        <dbReference type="EMBL" id="SEC32783.1"/>
    </source>
</evidence>
<dbReference type="EMBL" id="FNSQ01000005">
    <property type="protein sequence ID" value="SEC32783.1"/>
    <property type="molecule type" value="Genomic_DNA"/>
</dbReference>
<protein>
    <submittedName>
        <fullName evidence="2">Uncharacterized protein</fullName>
    </submittedName>
</protein>
<feature type="region of interest" description="Disordered" evidence="1">
    <location>
        <begin position="32"/>
        <end position="72"/>
    </location>
</feature>
<evidence type="ECO:0000256" key="1">
    <source>
        <dbReference type="SAM" id="MobiDB-lite"/>
    </source>
</evidence>
<proteinExistence type="predicted"/>
<name>A0A1H4RLL2_9MICO</name>
<accession>A0A1H4RLL2</accession>
<evidence type="ECO:0000313" key="3">
    <source>
        <dbReference type="Proteomes" id="UP000183750"/>
    </source>
</evidence>
<dbReference type="RefSeq" id="WP_139305309.1">
    <property type="nucleotide sequence ID" value="NZ_FNSQ01000005.1"/>
</dbReference>
<sequence>MVAEIDMKLLTRYPDAAIDDPDRRREWIDHVESRERGDKRKRTQHKREQQRLKVEAQRESGPSTTTPIPLRQWAKPVDISTIDWTSPT</sequence>
<reference evidence="3" key="1">
    <citation type="submission" date="2016-10" db="EMBL/GenBank/DDBJ databases">
        <authorList>
            <person name="Varghese N."/>
            <person name="Submissions S."/>
        </authorList>
    </citation>
    <scope>NUCLEOTIDE SEQUENCE [LARGE SCALE GENOMIC DNA]</scope>
    <source>
        <strain evidence="3">DSM 16089</strain>
    </source>
</reference>
<dbReference type="Proteomes" id="UP000183750">
    <property type="component" value="Unassembled WGS sequence"/>
</dbReference>
<feature type="compositionally biased region" description="Basic and acidic residues" evidence="1">
    <location>
        <begin position="46"/>
        <end position="58"/>
    </location>
</feature>
<dbReference type="AlphaFoldDB" id="A0A1H4RLL2"/>
<gene>
    <name evidence="2" type="ORF">SAMN04489807_3433</name>
</gene>
<keyword evidence="3" id="KW-1185">Reference proteome</keyword>
<dbReference type="OrthoDB" id="52928at2"/>
<organism evidence="2 3">
    <name type="scientific">Microbacterium hydrocarbonoxydans</name>
    <dbReference type="NCBI Taxonomy" id="273678"/>
    <lineage>
        <taxon>Bacteria</taxon>
        <taxon>Bacillati</taxon>
        <taxon>Actinomycetota</taxon>
        <taxon>Actinomycetes</taxon>
        <taxon>Micrococcales</taxon>
        <taxon>Microbacteriaceae</taxon>
        <taxon>Microbacterium</taxon>
    </lineage>
</organism>